<comment type="caution">
    <text evidence="8">The sequence shown here is derived from an EMBL/GenBank/DDBJ whole genome shotgun (WGS) entry which is preliminary data.</text>
</comment>
<feature type="transmembrane region" description="Helical" evidence="6">
    <location>
        <begin position="159"/>
        <end position="183"/>
    </location>
</feature>
<dbReference type="InterPro" id="IPR000412">
    <property type="entry name" value="ABC_2_transport"/>
</dbReference>
<keyword evidence="5" id="KW-0046">Antibiotic resistance</keyword>
<comment type="similarity">
    <text evidence="6">Belongs to the ABC-2 integral membrane protein family.</text>
</comment>
<name>A0ABQ1NRW1_9MICC</name>
<accession>A0ABQ1NRW1</accession>
<reference evidence="9" key="1">
    <citation type="journal article" date="2019" name="Int. J. Syst. Evol. Microbiol.">
        <title>The Global Catalogue of Microorganisms (GCM) 10K type strain sequencing project: providing services to taxonomists for standard genome sequencing and annotation.</title>
        <authorList>
            <consortium name="The Broad Institute Genomics Platform"/>
            <consortium name="The Broad Institute Genome Sequencing Center for Infectious Disease"/>
            <person name="Wu L."/>
            <person name="Ma J."/>
        </authorList>
    </citation>
    <scope>NUCLEOTIDE SEQUENCE [LARGE SCALE GENOMIC DNA]</scope>
    <source>
        <strain evidence="9">CGMCC 1.15480</strain>
    </source>
</reference>
<dbReference type="Pfam" id="PF01061">
    <property type="entry name" value="ABC2_membrane"/>
    <property type="match status" value="1"/>
</dbReference>
<gene>
    <name evidence="8" type="ORF">GCM10011512_08440</name>
</gene>
<dbReference type="EMBL" id="BMJI01000003">
    <property type="protein sequence ID" value="GGC83976.1"/>
    <property type="molecule type" value="Genomic_DNA"/>
</dbReference>
<feature type="transmembrane region" description="Helical" evidence="6">
    <location>
        <begin position="82"/>
        <end position="103"/>
    </location>
</feature>
<comment type="subcellular location">
    <subcellularLocation>
        <location evidence="6">Cell membrane</location>
        <topology evidence="6">Multi-pass membrane protein</topology>
    </subcellularLocation>
    <subcellularLocation>
        <location evidence="1">Membrane</location>
        <topology evidence="1">Multi-pass membrane protein</topology>
    </subcellularLocation>
</comment>
<dbReference type="PANTHER" id="PTHR43229">
    <property type="entry name" value="NODULATION PROTEIN J"/>
    <property type="match status" value="1"/>
</dbReference>
<protein>
    <recommendedName>
        <fullName evidence="6">Transport permease protein</fullName>
    </recommendedName>
</protein>
<evidence type="ECO:0000256" key="1">
    <source>
        <dbReference type="ARBA" id="ARBA00004141"/>
    </source>
</evidence>
<feature type="transmembrane region" description="Helical" evidence="6">
    <location>
        <begin position="123"/>
        <end position="153"/>
    </location>
</feature>
<evidence type="ECO:0000256" key="5">
    <source>
        <dbReference type="ARBA" id="ARBA00023251"/>
    </source>
</evidence>
<keyword evidence="3 6" id="KW-1133">Transmembrane helix</keyword>
<feature type="transmembrane region" description="Helical" evidence="6">
    <location>
        <begin position="250"/>
        <end position="272"/>
    </location>
</feature>
<keyword evidence="6" id="KW-0813">Transport</keyword>
<dbReference type="PIRSF" id="PIRSF006648">
    <property type="entry name" value="DrrB"/>
    <property type="match status" value="1"/>
</dbReference>
<dbReference type="PROSITE" id="PS51012">
    <property type="entry name" value="ABC_TM2"/>
    <property type="match status" value="1"/>
</dbReference>
<feature type="domain" description="ABC transmembrane type-2" evidence="7">
    <location>
        <begin position="48"/>
        <end position="275"/>
    </location>
</feature>
<keyword evidence="4 6" id="KW-0472">Membrane</keyword>
<feature type="transmembrane region" description="Helical" evidence="6">
    <location>
        <begin position="53"/>
        <end position="76"/>
    </location>
</feature>
<dbReference type="Proteomes" id="UP000597761">
    <property type="component" value="Unassembled WGS sequence"/>
</dbReference>
<evidence type="ECO:0000256" key="2">
    <source>
        <dbReference type="ARBA" id="ARBA00022692"/>
    </source>
</evidence>
<dbReference type="PANTHER" id="PTHR43229:SF2">
    <property type="entry name" value="NODULATION PROTEIN J"/>
    <property type="match status" value="1"/>
</dbReference>
<proteinExistence type="inferred from homology"/>
<sequence length="276" mass="29732">MSTSTLTPAPRRTTATAAAAPPLSLRRSVEQTFTMAHRSLIKILRKPEEMFDVILQPILFTVMFTFIFGGAVAGSIGSYLPMIIPGILAQTMISACMSVGTGIREDMEKGVFDRFRSLPMSRIAPLAGPMIADLIRYLIATVLTFAVGFALGYRPSGGALGVVGAGLLVIVSAWALSWIFVFLGTVARSARAVQAIGMMILFPLTFLSNAFVSPDTMPDWLRAFVQVNPVSHLVSAVRDLCNGGGVTIEVFWTVVCLAVVVAVFAPLALWGYRRRT</sequence>
<keyword evidence="9" id="KW-1185">Reference proteome</keyword>
<evidence type="ECO:0000256" key="4">
    <source>
        <dbReference type="ARBA" id="ARBA00023136"/>
    </source>
</evidence>
<keyword evidence="2 6" id="KW-0812">Transmembrane</keyword>
<evidence type="ECO:0000313" key="9">
    <source>
        <dbReference type="Proteomes" id="UP000597761"/>
    </source>
</evidence>
<dbReference type="InterPro" id="IPR013525">
    <property type="entry name" value="ABC2_TM"/>
</dbReference>
<evidence type="ECO:0000256" key="6">
    <source>
        <dbReference type="RuleBase" id="RU361157"/>
    </source>
</evidence>
<organism evidence="8 9">
    <name type="scientific">Tersicoccus solisilvae</name>
    <dbReference type="NCBI Taxonomy" id="1882339"/>
    <lineage>
        <taxon>Bacteria</taxon>
        <taxon>Bacillati</taxon>
        <taxon>Actinomycetota</taxon>
        <taxon>Actinomycetes</taxon>
        <taxon>Micrococcales</taxon>
        <taxon>Micrococcaceae</taxon>
        <taxon>Tersicoccus</taxon>
    </lineage>
</organism>
<dbReference type="InterPro" id="IPR047817">
    <property type="entry name" value="ABC2_TM_bact-type"/>
</dbReference>
<evidence type="ECO:0000259" key="7">
    <source>
        <dbReference type="PROSITE" id="PS51012"/>
    </source>
</evidence>
<evidence type="ECO:0000256" key="3">
    <source>
        <dbReference type="ARBA" id="ARBA00022989"/>
    </source>
</evidence>
<keyword evidence="6" id="KW-1003">Cell membrane</keyword>
<dbReference type="InterPro" id="IPR051784">
    <property type="entry name" value="Nod_factor_ABC_transporter"/>
</dbReference>
<feature type="transmembrane region" description="Helical" evidence="6">
    <location>
        <begin position="195"/>
        <end position="212"/>
    </location>
</feature>
<dbReference type="RefSeq" id="WP_188666673.1">
    <property type="nucleotide sequence ID" value="NZ_BMJI01000003.1"/>
</dbReference>
<evidence type="ECO:0000313" key="8">
    <source>
        <dbReference type="EMBL" id="GGC83976.1"/>
    </source>
</evidence>